<sequence>MVFKSLKSVLITLIAISTIALSGLFYYSHNLAAEEKEEKKQTIYICYCAGGCLCAYETLKPGGRCVCGLATIPSDREELSDEYEYECDCGTVCDCGTRADEPGLCHCGILEMKEAEE</sequence>
<keyword evidence="1" id="KW-0472">Membrane</keyword>
<evidence type="ECO:0000313" key="2">
    <source>
        <dbReference type="EMBL" id="ODS33648.1"/>
    </source>
</evidence>
<reference evidence="2 3" key="1">
    <citation type="submission" date="2016-07" db="EMBL/GenBank/DDBJ databases">
        <title>Draft genome of Scalindua rubra, obtained from a brine-seawater interface in the Red Sea, sheds light on salt adaptation in anammox bacteria.</title>
        <authorList>
            <person name="Speth D.R."/>
            <person name="Lagkouvardos I."/>
            <person name="Wang Y."/>
            <person name="Qian P.-Y."/>
            <person name="Dutilh B.E."/>
            <person name="Jetten M.S."/>
        </authorList>
    </citation>
    <scope>NUCLEOTIDE SEQUENCE [LARGE SCALE GENOMIC DNA]</scope>
    <source>
        <strain evidence="2">BSI-1</strain>
    </source>
</reference>
<name>A0A1E3XDH0_9BACT</name>
<dbReference type="Proteomes" id="UP000094056">
    <property type="component" value="Unassembled WGS sequence"/>
</dbReference>
<dbReference type="EMBL" id="MAYW01000022">
    <property type="protein sequence ID" value="ODS33648.1"/>
    <property type="molecule type" value="Genomic_DNA"/>
</dbReference>
<comment type="caution">
    <text evidence="2">The sequence shown here is derived from an EMBL/GenBank/DDBJ whole genome shotgun (WGS) entry which is preliminary data.</text>
</comment>
<organism evidence="2 3">
    <name type="scientific">Candidatus Scalindua rubra</name>
    <dbReference type="NCBI Taxonomy" id="1872076"/>
    <lineage>
        <taxon>Bacteria</taxon>
        <taxon>Pseudomonadati</taxon>
        <taxon>Planctomycetota</taxon>
        <taxon>Candidatus Brocadiia</taxon>
        <taxon>Candidatus Brocadiales</taxon>
        <taxon>Candidatus Scalinduaceae</taxon>
        <taxon>Candidatus Scalindua</taxon>
    </lineage>
</organism>
<feature type="transmembrane region" description="Helical" evidence="1">
    <location>
        <begin position="6"/>
        <end position="27"/>
    </location>
</feature>
<dbReference type="AlphaFoldDB" id="A0A1E3XDH0"/>
<proteinExistence type="predicted"/>
<keyword evidence="1" id="KW-0812">Transmembrane</keyword>
<evidence type="ECO:0000256" key="1">
    <source>
        <dbReference type="SAM" id="Phobius"/>
    </source>
</evidence>
<evidence type="ECO:0000313" key="3">
    <source>
        <dbReference type="Proteomes" id="UP000094056"/>
    </source>
</evidence>
<gene>
    <name evidence="2" type="ORF">SCARUB_01167</name>
</gene>
<accession>A0A1E3XDH0</accession>
<protein>
    <submittedName>
        <fullName evidence="2">Uncharacterized protein</fullName>
    </submittedName>
</protein>
<keyword evidence="1" id="KW-1133">Transmembrane helix</keyword>